<dbReference type="Proteomes" id="UP000241394">
    <property type="component" value="Chromosome LG13"/>
</dbReference>
<dbReference type="FunFam" id="3.40.50.1000:FF:000257">
    <property type="entry name" value="Haloacid dehalogenase-like hydrolase (HAD) superfamily protein"/>
    <property type="match status" value="1"/>
</dbReference>
<dbReference type="InterPro" id="IPR012677">
    <property type="entry name" value="Nucleotide-bd_a/b_plait_sf"/>
</dbReference>
<evidence type="ECO:0000259" key="3">
    <source>
        <dbReference type="PROSITE" id="PS50102"/>
    </source>
</evidence>
<dbReference type="InParanoid" id="A0A2R6QQM7"/>
<evidence type="ECO:0000256" key="2">
    <source>
        <dbReference type="SAM" id="MobiDB-lite"/>
    </source>
</evidence>
<feature type="compositionally biased region" description="Polar residues" evidence="2">
    <location>
        <begin position="1"/>
        <end position="11"/>
    </location>
</feature>
<comment type="caution">
    <text evidence="5">The sequence shown here is derived from an EMBL/GenBank/DDBJ whole genome shotgun (WGS) entry which is preliminary data.</text>
</comment>
<dbReference type="OrthoDB" id="1711508at2759"/>
<dbReference type="AlphaFoldDB" id="A0A2R6QQM7"/>
<dbReference type="Pfam" id="PF03031">
    <property type="entry name" value="NIF"/>
    <property type="match status" value="1"/>
</dbReference>
<feature type="region of interest" description="Disordered" evidence="2">
    <location>
        <begin position="144"/>
        <end position="163"/>
    </location>
</feature>
<sequence>MENTKADSSSCLEKKKRKNQNSRYDYLKEKDMHDNLPKVTSSIDTTSIQIDSSLHHPVHACSSAYLEVAQDDAEVIISEDMDKGKEQRHNSLICNEINQNLQESGTQPGHPLSNTEYVERENDNCVSEVAEQLDSFPKCVDPSSIKKHDHDAQDDISSPEVSSIKTYQRKKQMKTLKRKWSKFSDSELSSLGSIKDSVGSLVMIVNNGSEVVPASGSSEKMLGEVIAGYGTSSLLAGDISVGRASGEFPGILLESGKQKKISKMETLQQIVNEQIVVKCVSEADPLRKYLQWGNSDALNVIHDAVEDAYAVKERFDSTDKVSDDASGSNPSVENLEADNLETRSKIKDVISSLFPLVAMTDEVSQSVISKEGPQKMLQSSQEGAATENFRKKLLVLDVNGLLADIVSCVSEGYKPDTAISRKAVFKRPFCDDFLQFCFESFCVGVWSSRNKRNVDAVLDFLMGKFKSNLLFCWDQSHCTDTGFKTVENKDKPLVLKELNKLWEKHVPDLPWERGEYNESNTLLLDDSPYKALRNPPHTAIFPYTYTYKDVKDNSLGPGGDLRVYLEGLASANNVQKYVELNPFGQRPITKANSSWAFYLKVIGTTSSQQKEDANNSSACQQEANNFLGVGLGRSGNDGLPGHPFVGSFAMDCSEAVDSELAPNDRGMGFNGWPPLPAEAPKGMGGCDGQPQMDAPKPNGRAMVFDGRLPLPANAPNSQGLGFNGQLLVDATKPNCQGMGFDGQLPVDDAIMPRCHRAAHDTRPPLGTLPLPPCASSTLYVEGFPPAITRREVAHIFRPFVGYKEVRLVRKRPTRYRYGGYLHVLCFVEFVDSACAASALHSLQGYMVDEYDPHSSYLRLQFSNHPSSRSDLGSHWKR</sequence>
<dbReference type="SUPFAM" id="SSF56784">
    <property type="entry name" value="HAD-like"/>
    <property type="match status" value="1"/>
</dbReference>
<keyword evidence="1" id="KW-0694">RNA-binding</keyword>
<dbReference type="PROSITE" id="PS50102">
    <property type="entry name" value="RRM"/>
    <property type="match status" value="1"/>
</dbReference>
<protein>
    <submittedName>
        <fullName evidence="5">RNA-binding protein</fullName>
    </submittedName>
</protein>
<reference evidence="5 6" key="1">
    <citation type="submission" date="2017-07" db="EMBL/GenBank/DDBJ databases">
        <title>An improved, manually edited Actinidia chinensis var. chinensis (kiwifruit) genome highlights the challenges associated with draft genomes and gene prediction in plants.</title>
        <authorList>
            <person name="Pilkington S."/>
            <person name="Crowhurst R."/>
            <person name="Hilario E."/>
            <person name="Nardozza S."/>
            <person name="Fraser L."/>
            <person name="Peng Y."/>
            <person name="Gunaseelan K."/>
            <person name="Simpson R."/>
            <person name="Tahir J."/>
            <person name="Deroles S."/>
            <person name="Templeton K."/>
            <person name="Luo Z."/>
            <person name="Davy M."/>
            <person name="Cheng C."/>
            <person name="Mcneilage M."/>
            <person name="Scaglione D."/>
            <person name="Liu Y."/>
            <person name="Zhang Q."/>
            <person name="Datson P."/>
            <person name="De Silva N."/>
            <person name="Gardiner S."/>
            <person name="Bassett H."/>
            <person name="Chagne D."/>
            <person name="Mccallum J."/>
            <person name="Dzierzon H."/>
            <person name="Deng C."/>
            <person name="Wang Y.-Y."/>
            <person name="Barron N."/>
            <person name="Manako K."/>
            <person name="Bowen J."/>
            <person name="Foster T."/>
            <person name="Erridge Z."/>
            <person name="Tiffin H."/>
            <person name="Waite C."/>
            <person name="Davies K."/>
            <person name="Grierson E."/>
            <person name="Laing W."/>
            <person name="Kirk R."/>
            <person name="Chen X."/>
            <person name="Wood M."/>
            <person name="Montefiori M."/>
            <person name="Brummell D."/>
            <person name="Schwinn K."/>
            <person name="Catanach A."/>
            <person name="Fullerton C."/>
            <person name="Li D."/>
            <person name="Meiyalaghan S."/>
            <person name="Nieuwenhuizen N."/>
            <person name="Read N."/>
            <person name="Prakash R."/>
            <person name="Hunter D."/>
            <person name="Zhang H."/>
            <person name="Mckenzie M."/>
            <person name="Knabel M."/>
            <person name="Harris A."/>
            <person name="Allan A."/>
            <person name="Chen A."/>
            <person name="Janssen B."/>
            <person name="Plunkett B."/>
            <person name="Dwamena C."/>
            <person name="Voogd C."/>
            <person name="Leif D."/>
            <person name="Lafferty D."/>
            <person name="Souleyre E."/>
            <person name="Varkonyi-Gasic E."/>
            <person name="Gambi F."/>
            <person name="Hanley J."/>
            <person name="Yao J.-L."/>
            <person name="Cheung J."/>
            <person name="David K."/>
            <person name="Warren B."/>
            <person name="Marsh K."/>
            <person name="Snowden K."/>
            <person name="Lin-Wang K."/>
            <person name="Brian L."/>
            <person name="Martinez-Sanchez M."/>
            <person name="Wang M."/>
            <person name="Ileperuma N."/>
            <person name="Macnee N."/>
            <person name="Campin R."/>
            <person name="Mcatee P."/>
            <person name="Drummond R."/>
            <person name="Espley R."/>
            <person name="Ireland H."/>
            <person name="Wu R."/>
            <person name="Atkinson R."/>
            <person name="Karunairetnam S."/>
            <person name="Bulley S."/>
            <person name="Chunkath S."/>
            <person name="Hanley Z."/>
            <person name="Storey R."/>
            <person name="Thrimawithana A."/>
            <person name="Thomson S."/>
            <person name="David C."/>
            <person name="Testolin R."/>
        </authorList>
    </citation>
    <scope>NUCLEOTIDE SEQUENCE [LARGE SCALE GENOMIC DNA]</scope>
    <source>
        <strain evidence="6">cv. Red5</strain>
        <tissue evidence="5">Young leaf</tissue>
    </source>
</reference>
<dbReference type="SMART" id="SM00577">
    <property type="entry name" value="CPDc"/>
    <property type="match status" value="1"/>
</dbReference>
<keyword evidence="6" id="KW-1185">Reference proteome</keyword>
<dbReference type="Gramene" id="PSS13381">
    <property type="protein sequence ID" value="PSS13381"/>
    <property type="gene ID" value="CEY00_Acc13991"/>
</dbReference>
<evidence type="ECO:0000259" key="4">
    <source>
        <dbReference type="PROSITE" id="PS50969"/>
    </source>
</evidence>
<feature type="domain" description="FCP1 homology" evidence="4">
    <location>
        <begin position="387"/>
        <end position="568"/>
    </location>
</feature>
<reference evidence="6" key="2">
    <citation type="journal article" date="2018" name="BMC Genomics">
        <title>A manually annotated Actinidia chinensis var. chinensis (kiwifruit) genome highlights the challenges associated with draft genomes and gene prediction in plants.</title>
        <authorList>
            <person name="Pilkington S.M."/>
            <person name="Crowhurst R."/>
            <person name="Hilario E."/>
            <person name="Nardozza S."/>
            <person name="Fraser L."/>
            <person name="Peng Y."/>
            <person name="Gunaseelan K."/>
            <person name="Simpson R."/>
            <person name="Tahir J."/>
            <person name="Deroles S.C."/>
            <person name="Templeton K."/>
            <person name="Luo Z."/>
            <person name="Davy M."/>
            <person name="Cheng C."/>
            <person name="McNeilage M."/>
            <person name="Scaglione D."/>
            <person name="Liu Y."/>
            <person name="Zhang Q."/>
            <person name="Datson P."/>
            <person name="De Silva N."/>
            <person name="Gardiner S.E."/>
            <person name="Bassett H."/>
            <person name="Chagne D."/>
            <person name="McCallum J."/>
            <person name="Dzierzon H."/>
            <person name="Deng C."/>
            <person name="Wang Y.Y."/>
            <person name="Barron L."/>
            <person name="Manako K."/>
            <person name="Bowen J."/>
            <person name="Foster T.M."/>
            <person name="Erridge Z.A."/>
            <person name="Tiffin H."/>
            <person name="Waite C.N."/>
            <person name="Davies K.M."/>
            <person name="Grierson E.P."/>
            <person name="Laing W.A."/>
            <person name="Kirk R."/>
            <person name="Chen X."/>
            <person name="Wood M."/>
            <person name="Montefiori M."/>
            <person name="Brummell D.A."/>
            <person name="Schwinn K.E."/>
            <person name="Catanach A."/>
            <person name="Fullerton C."/>
            <person name="Li D."/>
            <person name="Meiyalaghan S."/>
            <person name="Nieuwenhuizen N."/>
            <person name="Read N."/>
            <person name="Prakash R."/>
            <person name="Hunter D."/>
            <person name="Zhang H."/>
            <person name="McKenzie M."/>
            <person name="Knabel M."/>
            <person name="Harris A."/>
            <person name="Allan A.C."/>
            <person name="Gleave A."/>
            <person name="Chen A."/>
            <person name="Janssen B.J."/>
            <person name="Plunkett B."/>
            <person name="Ampomah-Dwamena C."/>
            <person name="Voogd C."/>
            <person name="Leif D."/>
            <person name="Lafferty D."/>
            <person name="Souleyre E.J.F."/>
            <person name="Varkonyi-Gasic E."/>
            <person name="Gambi F."/>
            <person name="Hanley J."/>
            <person name="Yao J.L."/>
            <person name="Cheung J."/>
            <person name="David K.M."/>
            <person name="Warren B."/>
            <person name="Marsh K."/>
            <person name="Snowden K.C."/>
            <person name="Lin-Wang K."/>
            <person name="Brian L."/>
            <person name="Martinez-Sanchez M."/>
            <person name="Wang M."/>
            <person name="Ileperuma N."/>
            <person name="Macnee N."/>
            <person name="Campin R."/>
            <person name="McAtee P."/>
            <person name="Drummond R.S.M."/>
            <person name="Espley R.V."/>
            <person name="Ireland H.S."/>
            <person name="Wu R."/>
            <person name="Atkinson R.G."/>
            <person name="Karunairetnam S."/>
            <person name="Bulley S."/>
            <person name="Chunkath S."/>
            <person name="Hanley Z."/>
            <person name="Storey R."/>
            <person name="Thrimawithana A.H."/>
            <person name="Thomson S."/>
            <person name="David C."/>
            <person name="Testolin R."/>
            <person name="Huang H."/>
            <person name="Hellens R.P."/>
            <person name="Schaffer R.J."/>
        </authorList>
    </citation>
    <scope>NUCLEOTIDE SEQUENCE [LARGE SCALE GENOMIC DNA]</scope>
    <source>
        <strain evidence="6">cv. Red5</strain>
    </source>
</reference>
<evidence type="ECO:0000313" key="6">
    <source>
        <dbReference type="Proteomes" id="UP000241394"/>
    </source>
</evidence>
<dbReference type="SUPFAM" id="SSF54928">
    <property type="entry name" value="RNA-binding domain, RBD"/>
    <property type="match status" value="1"/>
</dbReference>
<dbReference type="SMART" id="SM00360">
    <property type="entry name" value="RRM"/>
    <property type="match status" value="1"/>
</dbReference>
<dbReference type="InterPro" id="IPR050365">
    <property type="entry name" value="TIM50"/>
</dbReference>
<feature type="region of interest" description="Disordered" evidence="2">
    <location>
        <begin position="1"/>
        <end position="30"/>
    </location>
</feature>
<accession>A0A2R6QQM7</accession>
<dbReference type="CDD" id="cd21618">
    <property type="entry name" value="RRM_AtNSRA_like"/>
    <property type="match status" value="1"/>
</dbReference>
<dbReference type="InterPro" id="IPR000504">
    <property type="entry name" value="RRM_dom"/>
</dbReference>
<evidence type="ECO:0000313" key="5">
    <source>
        <dbReference type="EMBL" id="PSS13381.1"/>
    </source>
</evidence>
<dbReference type="InterPro" id="IPR023214">
    <property type="entry name" value="HAD_sf"/>
</dbReference>
<dbReference type="InterPro" id="IPR035979">
    <property type="entry name" value="RBD_domain_sf"/>
</dbReference>
<feature type="compositionally biased region" description="Basic and acidic residues" evidence="2">
    <location>
        <begin position="144"/>
        <end position="153"/>
    </location>
</feature>
<dbReference type="GO" id="GO:0003723">
    <property type="term" value="F:RNA binding"/>
    <property type="evidence" value="ECO:0007669"/>
    <property type="project" value="UniProtKB-UniRule"/>
</dbReference>
<dbReference type="Pfam" id="PF00076">
    <property type="entry name" value="RRM_1"/>
    <property type="match status" value="1"/>
</dbReference>
<dbReference type="EMBL" id="NKQK01000013">
    <property type="protein sequence ID" value="PSS13381.1"/>
    <property type="molecule type" value="Genomic_DNA"/>
</dbReference>
<proteinExistence type="predicted"/>
<dbReference type="STRING" id="1590841.A0A2R6QQM7"/>
<dbReference type="InterPro" id="IPR036412">
    <property type="entry name" value="HAD-like_sf"/>
</dbReference>
<gene>
    <name evidence="5" type="ORF">CEY00_Acc13991</name>
</gene>
<dbReference type="InterPro" id="IPR004274">
    <property type="entry name" value="FCP1_dom"/>
</dbReference>
<dbReference type="Gene3D" id="3.40.50.1000">
    <property type="entry name" value="HAD superfamily/HAD-like"/>
    <property type="match status" value="1"/>
</dbReference>
<feature type="domain" description="RRM" evidence="3">
    <location>
        <begin position="776"/>
        <end position="864"/>
    </location>
</feature>
<dbReference type="PANTHER" id="PTHR12210">
    <property type="entry name" value="DULLARD PROTEIN PHOSPHATASE"/>
    <property type="match status" value="1"/>
</dbReference>
<dbReference type="Gene3D" id="3.30.70.330">
    <property type="match status" value="1"/>
</dbReference>
<evidence type="ECO:0000256" key="1">
    <source>
        <dbReference type="PROSITE-ProRule" id="PRU00176"/>
    </source>
</evidence>
<dbReference type="OMA" id="ERENDNC"/>
<name>A0A2R6QQM7_ACTCC</name>
<organism evidence="5 6">
    <name type="scientific">Actinidia chinensis var. chinensis</name>
    <name type="common">Chinese soft-hair kiwi</name>
    <dbReference type="NCBI Taxonomy" id="1590841"/>
    <lineage>
        <taxon>Eukaryota</taxon>
        <taxon>Viridiplantae</taxon>
        <taxon>Streptophyta</taxon>
        <taxon>Embryophyta</taxon>
        <taxon>Tracheophyta</taxon>
        <taxon>Spermatophyta</taxon>
        <taxon>Magnoliopsida</taxon>
        <taxon>eudicotyledons</taxon>
        <taxon>Gunneridae</taxon>
        <taxon>Pentapetalae</taxon>
        <taxon>asterids</taxon>
        <taxon>Ericales</taxon>
        <taxon>Actinidiaceae</taxon>
        <taxon>Actinidia</taxon>
    </lineage>
</organism>
<dbReference type="PROSITE" id="PS50969">
    <property type="entry name" value="FCP1"/>
    <property type="match status" value="1"/>
</dbReference>